<reference evidence="2 3" key="1">
    <citation type="submission" date="2023-09" db="EMBL/GenBank/DDBJ databases">
        <title>Nesidiocoris tenuis whole genome shotgun sequence.</title>
        <authorList>
            <person name="Shibata T."/>
            <person name="Shimoda M."/>
            <person name="Kobayashi T."/>
            <person name="Uehara T."/>
        </authorList>
    </citation>
    <scope>NUCLEOTIDE SEQUENCE [LARGE SCALE GENOMIC DNA]</scope>
    <source>
        <strain evidence="2 3">Japan</strain>
    </source>
</reference>
<dbReference type="InterPro" id="IPR038606">
    <property type="entry name" value="To_sf"/>
</dbReference>
<feature type="signal peptide" evidence="1">
    <location>
        <begin position="1"/>
        <end position="15"/>
    </location>
</feature>
<proteinExistence type="predicted"/>
<sequence>MMVLLVLVVLSFCSAAKIPSNWKPCKLNDPDHNECMKKSIQGTLPDFLKGMPKFGISTIDPLHFDFIGISQGDGPVSINLSFKNLDILNIRNGWVDKVTNDWKTLIIEVKVPSIEIKGDYNISGKVLVLPIVGNGKSHLKLDNFYGKMVAKIVEKNVKGKTYYHIDDMKCQVDCNPLRIKFENMFNGNKPLSDQMNLFLNENWREIFREVEPAFSQAFSQSFKGIANRIFSRIPKNEITPP</sequence>
<name>A0ABN7B3X4_9HEMI</name>
<evidence type="ECO:0000313" key="3">
    <source>
        <dbReference type="Proteomes" id="UP001307889"/>
    </source>
</evidence>
<dbReference type="Gene3D" id="3.15.10.30">
    <property type="entry name" value="Haemolymph juvenile hormone binding protein"/>
    <property type="match status" value="1"/>
</dbReference>
<dbReference type="Proteomes" id="UP001307889">
    <property type="component" value="Chromosome 10"/>
</dbReference>
<evidence type="ECO:0000256" key="1">
    <source>
        <dbReference type="SAM" id="SignalP"/>
    </source>
</evidence>
<evidence type="ECO:0000313" key="2">
    <source>
        <dbReference type="EMBL" id="BES99099.1"/>
    </source>
</evidence>
<organism evidence="2 3">
    <name type="scientific">Nesidiocoris tenuis</name>
    <dbReference type="NCBI Taxonomy" id="355587"/>
    <lineage>
        <taxon>Eukaryota</taxon>
        <taxon>Metazoa</taxon>
        <taxon>Ecdysozoa</taxon>
        <taxon>Arthropoda</taxon>
        <taxon>Hexapoda</taxon>
        <taxon>Insecta</taxon>
        <taxon>Pterygota</taxon>
        <taxon>Neoptera</taxon>
        <taxon>Paraneoptera</taxon>
        <taxon>Hemiptera</taxon>
        <taxon>Heteroptera</taxon>
        <taxon>Panheteroptera</taxon>
        <taxon>Cimicomorpha</taxon>
        <taxon>Miridae</taxon>
        <taxon>Dicyphina</taxon>
        <taxon>Nesidiocoris</taxon>
    </lineage>
</organism>
<dbReference type="InterPro" id="IPR010562">
    <property type="entry name" value="Haemolymph_juvenile_hormone-bd"/>
</dbReference>
<dbReference type="PANTHER" id="PTHR11008:SF41">
    <property type="entry name" value="RE70318P"/>
    <property type="match status" value="1"/>
</dbReference>
<dbReference type="PANTHER" id="PTHR11008">
    <property type="entry name" value="PROTEIN TAKEOUT-LIKE PROTEIN"/>
    <property type="match status" value="1"/>
</dbReference>
<keyword evidence="3" id="KW-1185">Reference proteome</keyword>
<keyword evidence="1" id="KW-0732">Signal</keyword>
<protein>
    <submittedName>
        <fullName evidence="2">JHBP</fullName>
    </submittedName>
</protein>
<gene>
    <name evidence="2" type="ORF">NTJ_11915</name>
</gene>
<dbReference type="EMBL" id="AP028918">
    <property type="protein sequence ID" value="BES99099.1"/>
    <property type="molecule type" value="Genomic_DNA"/>
</dbReference>
<accession>A0ABN7B3X4</accession>
<feature type="chain" id="PRO_5045901322" evidence="1">
    <location>
        <begin position="16"/>
        <end position="241"/>
    </location>
</feature>
<dbReference type="SMART" id="SM00700">
    <property type="entry name" value="JHBP"/>
    <property type="match status" value="1"/>
</dbReference>
<dbReference type="Pfam" id="PF06585">
    <property type="entry name" value="JHBP"/>
    <property type="match status" value="1"/>
</dbReference>